<sequence length="77" mass="8884">MSSDNLVIEHLRAIRTGIAAVKTDTIGIRRRLGSIDNSVVDMRRSVVHLSDDMAHQQLTMDKLLDRVQRFEKRLDLR</sequence>
<keyword evidence="2" id="KW-1185">Reference proteome</keyword>
<dbReference type="EMBL" id="FXUL01000002">
    <property type="protein sequence ID" value="SMP48484.1"/>
    <property type="molecule type" value="Genomic_DNA"/>
</dbReference>
<evidence type="ECO:0000313" key="1">
    <source>
        <dbReference type="EMBL" id="SMP48484.1"/>
    </source>
</evidence>
<accession>A0ABY1PVT7</accession>
<dbReference type="RefSeq" id="WP_283440957.1">
    <property type="nucleotide sequence ID" value="NZ_FXUL01000002.1"/>
</dbReference>
<dbReference type="Proteomes" id="UP001158049">
    <property type="component" value="Unassembled WGS sequence"/>
</dbReference>
<comment type="caution">
    <text evidence="1">The sequence shown here is derived from an EMBL/GenBank/DDBJ whole genome shotgun (WGS) entry which is preliminary data.</text>
</comment>
<gene>
    <name evidence="1" type="ORF">SAMN06295970_102154</name>
</gene>
<name>A0ABY1PVT7_9BURK</name>
<protein>
    <submittedName>
        <fullName evidence="1">Uncharacterized protein</fullName>
    </submittedName>
</protein>
<organism evidence="1 2">
    <name type="scientific">Noviherbaspirillum suwonense</name>
    <dbReference type="NCBI Taxonomy" id="1224511"/>
    <lineage>
        <taxon>Bacteria</taxon>
        <taxon>Pseudomonadati</taxon>
        <taxon>Pseudomonadota</taxon>
        <taxon>Betaproteobacteria</taxon>
        <taxon>Burkholderiales</taxon>
        <taxon>Oxalobacteraceae</taxon>
        <taxon>Noviherbaspirillum</taxon>
    </lineage>
</organism>
<reference evidence="1 2" key="1">
    <citation type="submission" date="2017-05" db="EMBL/GenBank/DDBJ databases">
        <authorList>
            <person name="Varghese N."/>
            <person name="Submissions S."/>
        </authorList>
    </citation>
    <scope>NUCLEOTIDE SEQUENCE [LARGE SCALE GENOMIC DNA]</scope>
    <source>
        <strain evidence="1 2">DSM 26001</strain>
    </source>
</reference>
<evidence type="ECO:0000313" key="2">
    <source>
        <dbReference type="Proteomes" id="UP001158049"/>
    </source>
</evidence>
<proteinExistence type="predicted"/>